<proteinExistence type="predicted"/>
<evidence type="ECO:0000313" key="1">
    <source>
        <dbReference type="EMBL" id="KKK57180.1"/>
    </source>
</evidence>
<gene>
    <name evidence="1" type="ORF">LCGC14_3057090</name>
</gene>
<reference evidence="1" key="1">
    <citation type="journal article" date="2015" name="Nature">
        <title>Complex archaea that bridge the gap between prokaryotes and eukaryotes.</title>
        <authorList>
            <person name="Spang A."/>
            <person name="Saw J.H."/>
            <person name="Jorgensen S.L."/>
            <person name="Zaremba-Niedzwiedzka K."/>
            <person name="Martijn J."/>
            <person name="Lind A.E."/>
            <person name="van Eijk R."/>
            <person name="Schleper C."/>
            <person name="Guy L."/>
            <person name="Ettema T.J."/>
        </authorList>
    </citation>
    <scope>NUCLEOTIDE SEQUENCE</scope>
</reference>
<comment type="caution">
    <text evidence="1">The sequence shown here is derived from an EMBL/GenBank/DDBJ whole genome shotgun (WGS) entry which is preliminary data.</text>
</comment>
<dbReference type="AlphaFoldDB" id="A0A0F8X890"/>
<organism evidence="1">
    <name type="scientific">marine sediment metagenome</name>
    <dbReference type="NCBI Taxonomy" id="412755"/>
    <lineage>
        <taxon>unclassified sequences</taxon>
        <taxon>metagenomes</taxon>
        <taxon>ecological metagenomes</taxon>
    </lineage>
</organism>
<name>A0A0F8X890_9ZZZZ</name>
<sequence length="53" mass="6251">MDTDTKTCEECGCKMLWCAAHKLYHHEDEYIMECKETEPYLDADNYEESNGII</sequence>
<protein>
    <submittedName>
        <fullName evidence="1">Uncharacterized protein</fullName>
    </submittedName>
</protein>
<dbReference type="EMBL" id="LAZR01064616">
    <property type="protein sequence ID" value="KKK57180.1"/>
    <property type="molecule type" value="Genomic_DNA"/>
</dbReference>
<accession>A0A0F8X890</accession>